<evidence type="ECO:0000256" key="1">
    <source>
        <dbReference type="SAM" id="MobiDB-lite"/>
    </source>
</evidence>
<evidence type="ECO:0000313" key="3">
    <source>
        <dbReference type="Proteomes" id="UP001271274"/>
    </source>
</evidence>
<gene>
    <name evidence="2" type="ORF">PV662_43275</name>
</gene>
<keyword evidence="3" id="KW-1185">Reference proteome</keyword>
<reference evidence="2 3" key="1">
    <citation type="journal article" date="2023" name="Microb. Genom.">
        <title>Mesoterricola silvestris gen. nov., sp. nov., Mesoterricola sediminis sp. nov., Geothrix oryzae sp. nov., Geothrix edaphica sp. nov., Geothrix rubra sp. nov., and Geothrix limicola sp. nov., six novel members of Acidobacteriota isolated from soils.</title>
        <authorList>
            <person name="Weisberg A.J."/>
            <person name="Pearce E."/>
            <person name="Kramer C.G."/>
            <person name="Chang J.H."/>
            <person name="Clarke C.R."/>
        </authorList>
    </citation>
    <scope>NUCLEOTIDE SEQUENCE [LARGE SCALE GENOMIC DNA]</scope>
    <source>
        <strain evidence="2 3">ID09-01A</strain>
    </source>
</reference>
<dbReference type="InterPro" id="IPR045428">
    <property type="entry name" value="EACC1"/>
</dbReference>
<proteinExistence type="predicted"/>
<protein>
    <submittedName>
        <fullName evidence="2">Uncharacterized protein</fullName>
    </submittedName>
</protein>
<evidence type="ECO:0000313" key="2">
    <source>
        <dbReference type="EMBL" id="MDX3706422.1"/>
    </source>
</evidence>
<comment type="caution">
    <text evidence="2">The sequence shown here is derived from an EMBL/GenBank/DDBJ whole genome shotgun (WGS) entry which is preliminary data.</text>
</comment>
<sequence length="201" mass="21189">MLLDITDSGGEFLGGQPGTAGERALADERRDGHGLPSATGPGAVGTAEMEQVRAQSSVPQPCRLGSIQRDDAQHTPGEGKLVQFQIQVPSSRQESELRSLQGWLRNEPATRAATVSLGGQTPAPGSMGQLFDVLELVTGNGWSAVSFVLSVLTWRQTRPRPPEVVIRRGAVEISLAEGSEEQVRAVVAALEQGDDTPGPTS</sequence>
<feature type="compositionally biased region" description="Basic and acidic residues" evidence="1">
    <location>
        <begin position="24"/>
        <end position="33"/>
    </location>
</feature>
<dbReference type="RefSeq" id="WP_234360596.1">
    <property type="nucleotide sequence ID" value="NZ_JARAUR010000502.1"/>
</dbReference>
<dbReference type="EMBL" id="JARAYU010000027">
    <property type="protein sequence ID" value="MDX3706422.1"/>
    <property type="molecule type" value="Genomic_DNA"/>
</dbReference>
<feature type="region of interest" description="Disordered" evidence="1">
    <location>
        <begin position="1"/>
        <end position="43"/>
    </location>
</feature>
<organism evidence="2 3">
    <name type="scientific">Streptomyces europaeiscabiei</name>
    <dbReference type="NCBI Taxonomy" id="146819"/>
    <lineage>
        <taxon>Bacteria</taxon>
        <taxon>Bacillati</taxon>
        <taxon>Actinomycetota</taxon>
        <taxon>Actinomycetes</taxon>
        <taxon>Kitasatosporales</taxon>
        <taxon>Streptomycetaceae</taxon>
        <taxon>Streptomyces</taxon>
    </lineage>
</organism>
<name>A0ABU4NW52_9ACTN</name>
<dbReference type="Pfam" id="PF19953">
    <property type="entry name" value="EACC1"/>
    <property type="match status" value="1"/>
</dbReference>
<accession>A0ABU4NW52</accession>
<dbReference type="Proteomes" id="UP001271274">
    <property type="component" value="Unassembled WGS sequence"/>
</dbReference>